<gene>
    <name evidence="2" type="ORF">ES288_D13G149600v1</name>
</gene>
<organism evidence="2 3">
    <name type="scientific">Gossypium darwinii</name>
    <name type="common">Darwin's cotton</name>
    <name type="synonym">Gossypium barbadense var. darwinii</name>
    <dbReference type="NCBI Taxonomy" id="34276"/>
    <lineage>
        <taxon>Eukaryota</taxon>
        <taxon>Viridiplantae</taxon>
        <taxon>Streptophyta</taxon>
        <taxon>Embryophyta</taxon>
        <taxon>Tracheophyta</taxon>
        <taxon>Spermatophyta</taxon>
        <taxon>Magnoliopsida</taxon>
        <taxon>eudicotyledons</taxon>
        <taxon>Gunneridae</taxon>
        <taxon>Pentapetalae</taxon>
        <taxon>rosids</taxon>
        <taxon>malvids</taxon>
        <taxon>Malvales</taxon>
        <taxon>Malvaceae</taxon>
        <taxon>Malvoideae</taxon>
        <taxon>Gossypium</taxon>
    </lineage>
</organism>
<accession>A0A5D1ZY38</accession>
<name>A0A5D1ZY38_GOSDA</name>
<evidence type="ECO:0000313" key="2">
    <source>
        <dbReference type="EMBL" id="TYG37541.1"/>
    </source>
</evidence>
<keyword evidence="1" id="KW-0472">Membrane</keyword>
<keyword evidence="1" id="KW-1133">Transmembrane helix</keyword>
<keyword evidence="3" id="KW-1185">Reference proteome</keyword>
<proteinExistence type="predicted"/>
<protein>
    <submittedName>
        <fullName evidence="2">Uncharacterized protein</fullName>
    </submittedName>
</protein>
<sequence length="97" mass="11586">MPLFGSWFTIPVIPSHLLPRFSSVPSSLYRFPCCFFFIALCPDLVIYRLHSRLQFISKEIHIHYRSTKPSIYKPYVIMFPFLFFYFGSLQDLFFLGF</sequence>
<feature type="transmembrane region" description="Helical" evidence="1">
    <location>
        <begin position="70"/>
        <end position="87"/>
    </location>
</feature>
<feature type="transmembrane region" description="Helical" evidence="1">
    <location>
        <begin position="28"/>
        <end position="49"/>
    </location>
</feature>
<dbReference type="EMBL" id="CM017713">
    <property type="protein sequence ID" value="TYG37541.1"/>
    <property type="molecule type" value="Genomic_DNA"/>
</dbReference>
<keyword evidence="1" id="KW-0812">Transmembrane</keyword>
<evidence type="ECO:0000313" key="3">
    <source>
        <dbReference type="Proteomes" id="UP000323506"/>
    </source>
</evidence>
<reference evidence="2 3" key="1">
    <citation type="submission" date="2019-06" db="EMBL/GenBank/DDBJ databases">
        <title>WGS assembly of Gossypium darwinii.</title>
        <authorList>
            <person name="Chen Z.J."/>
            <person name="Sreedasyam A."/>
            <person name="Ando A."/>
            <person name="Song Q."/>
            <person name="De L."/>
            <person name="Hulse-Kemp A."/>
            <person name="Ding M."/>
            <person name="Ye W."/>
            <person name="Kirkbride R."/>
            <person name="Jenkins J."/>
            <person name="Plott C."/>
            <person name="Lovell J."/>
            <person name="Lin Y.-M."/>
            <person name="Vaughn R."/>
            <person name="Liu B."/>
            <person name="Li W."/>
            <person name="Simpson S."/>
            <person name="Scheffler B."/>
            <person name="Saski C."/>
            <person name="Grover C."/>
            <person name="Hu G."/>
            <person name="Conover J."/>
            <person name="Carlson J."/>
            <person name="Shu S."/>
            <person name="Boston L."/>
            <person name="Williams M."/>
            <person name="Peterson D."/>
            <person name="Mcgee K."/>
            <person name="Jones D."/>
            <person name="Wendel J."/>
            <person name="Stelly D."/>
            <person name="Grimwood J."/>
            <person name="Schmutz J."/>
        </authorList>
    </citation>
    <scope>NUCLEOTIDE SEQUENCE [LARGE SCALE GENOMIC DNA]</scope>
    <source>
        <strain evidence="2">1808015.09</strain>
    </source>
</reference>
<dbReference type="AlphaFoldDB" id="A0A5D1ZY38"/>
<evidence type="ECO:0000256" key="1">
    <source>
        <dbReference type="SAM" id="Phobius"/>
    </source>
</evidence>
<dbReference type="Proteomes" id="UP000323506">
    <property type="component" value="Chromosome D13"/>
</dbReference>